<dbReference type="PROSITE" id="PS01174">
    <property type="entry name" value="LIPASE_GDXG_SER"/>
    <property type="match status" value="1"/>
</dbReference>
<feature type="domain" description="Alpha/beta hydrolase fold-3" evidence="4">
    <location>
        <begin position="85"/>
        <end position="293"/>
    </location>
</feature>
<dbReference type="InterPro" id="IPR033140">
    <property type="entry name" value="Lipase_GDXG_put_SER_AS"/>
</dbReference>
<comment type="similarity">
    <text evidence="1">Belongs to the 'GDXG' lipolytic enzyme family.</text>
</comment>
<dbReference type="Pfam" id="PF07859">
    <property type="entry name" value="Abhydrolase_3"/>
    <property type="match status" value="1"/>
</dbReference>
<dbReference type="PANTHER" id="PTHR23025:SF3">
    <property type="entry name" value="HORMONE-SENSITIVE LIPASE"/>
    <property type="match status" value="1"/>
</dbReference>
<feature type="active site" evidence="3">
    <location>
        <position position="162"/>
    </location>
</feature>
<dbReference type="PANTHER" id="PTHR23025">
    <property type="entry name" value="TRIACYLGLYCEROL LIPASE"/>
    <property type="match status" value="1"/>
</dbReference>
<dbReference type="InterPro" id="IPR013094">
    <property type="entry name" value="AB_hydrolase_3"/>
</dbReference>
<dbReference type="SUPFAM" id="SSF53474">
    <property type="entry name" value="alpha/beta-Hydrolases"/>
    <property type="match status" value="1"/>
</dbReference>
<dbReference type="RefSeq" id="WP_088153847.1">
    <property type="nucleotide sequence ID" value="NZ_NHON01000056.1"/>
</dbReference>
<evidence type="ECO:0000313" key="6">
    <source>
        <dbReference type="Proteomes" id="UP000196655"/>
    </source>
</evidence>
<keyword evidence="2" id="KW-0378">Hydrolase</keyword>
<evidence type="ECO:0000256" key="1">
    <source>
        <dbReference type="ARBA" id="ARBA00010515"/>
    </source>
</evidence>
<gene>
    <name evidence="5" type="ORF">BWR60_24440</name>
</gene>
<evidence type="ECO:0000259" key="4">
    <source>
        <dbReference type="Pfam" id="PF07859"/>
    </source>
</evidence>
<evidence type="ECO:0000313" key="5">
    <source>
        <dbReference type="EMBL" id="OWJ64511.1"/>
    </source>
</evidence>
<proteinExistence type="inferred from homology"/>
<dbReference type="InterPro" id="IPR029058">
    <property type="entry name" value="AB_hydrolase_fold"/>
</dbReference>
<dbReference type="AlphaFoldDB" id="A0A211ZGV7"/>
<dbReference type="GO" id="GO:0004806">
    <property type="term" value="F:triacylglycerol lipase activity"/>
    <property type="evidence" value="ECO:0007669"/>
    <property type="project" value="TreeGrafter"/>
</dbReference>
<dbReference type="EMBL" id="NHON01000056">
    <property type="protein sequence ID" value="OWJ64511.1"/>
    <property type="molecule type" value="Genomic_DNA"/>
</dbReference>
<evidence type="ECO:0000256" key="3">
    <source>
        <dbReference type="PROSITE-ProRule" id="PRU10038"/>
    </source>
</evidence>
<keyword evidence="6" id="KW-1185">Reference proteome</keyword>
<dbReference type="Proteomes" id="UP000196655">
    <property type="component" value="Unassembled WGS sequence"/>
</dbReference>
<dbReference type="STRING" id="1122125.GCA_000423185_04466"/>
<dbReference type="GO" id="GO:0004771">
    <property type="term" value="F:sterol ester esterase activity"/>
    <property type="evidence" value="ECO:0007669"/>
    <property type="project" value="TreeGrafter"/>
</dbReference>
<dbReference type="GO" id="GO:0005829">
    <property type="term" value="C:cytosol"/>
    <property type="evidence" value="ECO:0007669"/>
    <property type="project" value="TreeGrafter"/>
</dbReference>
<dbReference type="OrthoDB" id="9806180at2"/>
<sequence length="320" mass="34260">MTGFDPNDAPNPEMAAIMARLATEDGHLPDPMTLPAAAGRAQAEAGNRRWNQDLLPMETVELTLPGGIAPRPARLFRPSSARGAILYIHGGGWAFCSLGTHDRAMRFLAEATGMAVIGIDYRLAPEHPYPAGLDDTVAAWRALPAVLAQHGIAGPIGVSGDSAGANLALALTLREQEAGRTLPGFGLLFYGVYAVDHDTDSHRRFGPGGYGLTTAKMIRYRDWYVPDPTAWGEPQVSPLMAEDAALRALPPLFLNAAGLDPLLSDTLALGDRLRALGRADPVRVHRGVIHGFMQMTSALEEARTAFMEAGAWARRLNQNA</sequence>
<dbReference type="PROSITE" id="PS01173">
    <property type="entry name" value="LIPASE_GDXG_HIS"/>
    <property type="match status" value="1"/>
</dbReference>
<dbReference type="InterPro" id="IPR002168">
    <property type="entry name" value="Lipase_GDXG_HIS_AS"/>
</dbReference>
<evidence type="ECO:0000256" key="2">
    <source>
        <dbReference type="ARBA" id="ARBA00022801"/>
    </source>
</evidence>
<name>A0A211ZGV7_9PROT</name>
<accession>A0A211ZGV7</accession>
<organism evidence="5 6">
    <name type="scientific">Inquilinus limosus</name>
    <dbReference type="NCBI Taxonomy" id="171674"/>
    <lineage>
        <taxon>Bacteria</taxon>
        <taxon>Pseudomonadati</taxon>
        <taxon>Pseudomonadota</taxon>
        <taxon>Alphaproteobacteria</taxon>
        <taxon>Rhodospirillales</taxon>
        <taxon>Rhodospirillaceae</taxon>
        <taxon>Inquilinus</taxon>
    </lineage>
</organism>
<dbReference type="Gene3D" id="3.40.50.1820">
    <property type="entry name" value="alpha/beta hydrolase"/>
    <property type="match status" value="1"/>
</dbReference>
<protein>
    <recommendedName>
        <fullName evidence="4">Alpha/beta hydrolase fold-3 domain-containing protein</fullName>
    </recommendedName>
</protein>
<reference evidence="6" key="1">
    <citation type="submission" date="2017-05" db="EMBL/GenBank/DDBJ databases">
        <authorList>
            <person name="Macchi M."/>
            <person name="Festa S."/>
            <person name="Coppotelli B.M."/>
            <person name="Morelli I.S."/>
        </authorList>
    </citation>
    <scope>NUCLEOTIDE SEQUENCE [LARGE SCALE GENOMIC DNA]</scope>
    <source>
        <strain evidence="6">I</strain>
    </source>
</reference>
<dbReference type="GO" id="GO:0019433">
    <property type="term" value="P:triglyceride catabolic process"/>
    <property type="evidence" value="ECO:0007669"/>
    <property type="project" value="TreeGrafter"/>
</dbReference>
<comment type="caution">
    <text evidence="5">The sequence shown here is derived from an EMBL/GenBank/DDBJ whole genome shotgun (WGS) entry which is preliminary data.</text>
</comment>